<dbReference type="GO" id="GO:0009263">
    <property type="term" value="P:deoxyribonucleotide biosynthetic process"/>
    <property type="evidence" value="ECO:0007669"/>
    <property type="project" value="TreeGrafter"/>
</dbReference>
<feature type="domain" description="Ribonucleotide reductase large subunit C-terminal" evidence="2">
    <location>
        <begin position="29"/>
        <end position="208"/>
    </location>
</feature>
<proteinExistence type="inferred from homology"/>
<comment type="similarity">
    <text evidence="1">Belongs to the ribonucleoside diphosphate reductase large chain family.</text>
</comment>
<dbReference type="SUPFAM" id="SSF51998">
    <property type="entry name" value="PFL-like glycyl radical enzymes"/>
    <property type="match status" value="1"/>
</dbReference>
<dbReference type="AlphaFoldDB" id="A0A1A9WG14"/>
<evidence type="ECO:0000313" key="3">
    <source>
        <dbReference type="EnsemblMetazoa" id="GBRI018458-PA"/>
    </source>
</evidence>
<sequence>MPLLTGLPSYVSYGPYCLANSQLASNAPDTGKEENRARDLHYALWIPDLFMKRVEADGDWSLMCPHKCPGLCEVWGDEFDKLYMKYESEGKANKTIKARALWFAIYSAQEKTGAPYMLYKDACNRKSNQGNIGTIKCICNLGSIALNMFVTTEKQYDFYKLKEVTKLITKNLNKIIDINYYPLPETKKSNMRHRPIAIGVQGFTNIEMKWN</sequence>
<evidence type="ECO:0000259" key="2">
    <source>
        <dbReference type="Pfam" id="PF02867"/>
    </source>
</evidence>
<evidence type="ECO:0000313" key="4">
    <source>
        <dbReference type="Proteomes" id="UP000091820"/>
    </source>
</evidence>
<reference evidence="4" key="1">
    <citation type="submission" date="2014-03" db="EMBL/GenBank/DDBJ databases">
        <authorList>
            <person name="Aksoy S."/>
            <person name="Warren W."/>
            <person name="Wilson R.K."/>
        </authorList>
    </citation>
    <scope>NUCLEOTIDE SEQUENCE [LARGE SCALE GENOMIC DNA]</scope>
    <source>
        <strain evidence="4">IAEA</strain>
    </source>
</reference>
<dbReference type="STRING" id="37001.A0A1A9WG14"/>
<accession>A0A1A9WG14</accession>
<dbReference type="GO" id="GO:0005524">
    <property type="term" value="F:ATP binding"/>
    <property type="evidence" value="ECO:0007669"/>
    <property type="project" value="TreeGrafter"/>
</dbReference>
<dbReference type="Pfam" id="PF02867">
    <property type="entry name" value="Ribonuc_red_lgC"/>
    <property type="match status" value="1"/>
</dbReference>
<dbReference type="InterPro" id="IPR000788">
    <property type="entry name" value="RNR_lg_C"/>
</dbReference>
<dbReference type="EnsemblMetazoa" id="GBRI018458-RA">
    <property type="protein sequence ID" value="GBRI018458-PA"/>
    <property type="gene ID" value="GBRI018458"/>
</dbReference>
<name>A0A1A9WG14_9MUSC</name>
<dbReference type="Gene3D" id="3.20.70.20">
    <property type="match status" value="1"/>
</dbReference>
<dbReference type="GO" id="GO:0004748">
    <property type="term" value="F:ribonucleoside-diphosphate reductase activity, thioredoxin disulfide as acceptor"/>
    <property type="evidence" value="ECO:0007669"/>
    <property type="project" value="TreeGrafter"/>
</dbReference>
<dbReference type="InterPro" id="IPR039718">
    <property type="entry name" value="Rrm1"/>
</dbReference>
<dbReference type="GO" id="GO:0005971">
    <property type="term" value="C:ribonucleoside-diphosphate reductase complex"/>
    <property type="evidence" value="ECO:0007669"/>
    <property type="project" value="TreeGrafter"/>
</dbReference>
<dbReference type="VEuPathDB" id="VectorBase:GBRI018458"/>
<dbReference type="PRINTS" id="PR01183">
    <property type="entry name" value="RIBORDTASEM1"/>
</dbReference>
<protein>
    <recommendedName>
        <fullName evidence="2">Ribonucleotide reductase large subunit C-terminal domain-containing protein</fullName>
    </recommendedName>
</protein>
<dbReference type="Proteomes" id="UP000091820">
    <property type="component" value="Unassembled WGS sequence"/>
</dbReference>
<reference evidence="3" key="2">
    <citation type="submission" date="2020-05" db="UniProtKB">
        <authorList>
            <consortium name="EnsemblMetazoa"/>
        </authorList>
    </citation>
    <scope>IDENTIFICATION</scope>
    <source>
        <strain evidence="3">IAEA</strain>
    </source>
</reference>
<dbReference type="PANTHER" id="PTHR11573">
    <property type="entry name" value="RIBONUCLEOSIDE-DIPHOSPHATE REDUCTASE LARGE CHAIN"/>
    <property type="match status" value="1"/>
</dbReference>
<evidence type="ECO:0000256" key="1">
    <source>
        <dbReference type="ARBA" id="ARBA00010406"/>
    </source>
</evidence>
<organism evidence="3 4">
    <name type="scientific">Glossina brevipalpis</name>
    <dbReference type="NCBI Taxonomy" id="37001"/>
    <lineage>
        <taxon>Eukaryota</taxon>
        <taxon>Metazoa</taxon>
        <taxon>Ecdysozoa</taxon>
        <taxon>Arthropoda</taxon>
        <taxon>Hexapoda</taxon>
        <taxon>Insecta</taxon>
        <taxon>Pterygota</taxon>
        <taxon>Neoptera</taxon>
        <taxon>Endopterygota</taxon>
        <taxon>Diptera</taxon>
        <taxon>Brachycera</taxon>
        <taxon>Muscomorpha</taxon>
        <taxon>Hippoboscoidea</taxon>
        <taxon>Glossinidae</taxon>
        <taxon>Glossina</taxon>
    </lineage>
</organism>
<keyword evidence="4" id="KW-1185">Reference proteome</keyword>
<dbReference type="PANTHER" id="PTHR11573:SF6">
    <property type="entry name" value="RIBONUCLEOSIDE-DIPHOSPHATE REDUCTASE LARGE SUBUNIT"/>
    <property type="match status" value="1"/>
</dbReference>